<evidence type="ECO:0000313" key="1">
    <source>
        <dbReference type="EMBL" id="PKR78677.1"/>
    </source>
</evidence>
<gene>
    <name evidence="1" type="ORF">CEY16_02660</name>
</gene>
<organism evidence="1 2">
    <name type="scientific">Halalkalibacillus sediminis</name>
    <dbReference type="NCBI Taxonomy" id="2018042"/>
    <lineage>
        <taxon>Bacteria</taxon>
        <taxon>Bacillati</taxon>
        <taxon>Bacillota</taxon>
        <taxon>Bacilli</taxon>
        <taxon>Bacillales</taxon>
        <taxon>Bacillaceae</taxon>
        <taxon>Halalkalibacillus</taxon>
    </lineage>
</organism>
<accession>A0A2I0QWF3</accession>
<dbReference type="AlphaFoldDB" id="A0A2I0QWF3"/>
<protein>
    <submittedName>
        <fullName evidence="1">Uncharacterized protein</fullName>
    </submittedName>
</protein>
<keyword evidence="2" id="KW-1185">Reference proteome</keyword>
<dbReference type="Proteomes" id="UP000243524">
    <property type="component" value="Unassembled WGS sequence"/>
</dbReference>
<dbReference type="InterPro" id="IPR025619">
    <property type="entry name" value="YlzJ"/>
</dbReference>
<dbReference type="Pfam" id="PF14035">
    <property type="entry name" value="YlzJ"/>
    <property type="match status" value="1"/>
</dbReference>
<comment type="caution">
    <text evidence="1">The sequence shown here is derived from an EMBL/GenBank/DDBJ whole genome shotgun (WGS) entry which is preliminary data.</text>
</comment>
<sequence>MILYTPLFEEEIFGEEESYDEFHWVTINYATLKLKRDTETNSYQIVHMNSTDPGDYLRQEFQPGVIYRI</sequence>
<dbReference type="RefSeq" id="WP_101330420.1">
    <property type="nucleotide sequence ID" value="NZ_PJNH01000001.1"/>
</dbReference>
<dbReference type="EMBL" id="PJNH01000001">
    <property type="protein sequence ID" value="PKR78677.1"/>
    <property type="molecule type" value="Genomic_DNA"/>
</dbReference>
<reference evidence="1 2" key="1">
    <citation type="submission" date="2017-06" db="EMBL/GenBank/DDBJ databases">
        <title>the draft geome sequence of Illustriluteabacillus marina B3227.</title>
        <authorList>
            <person name="He R.-H."/>
            <person name="Du Z.-J."/>
        </authorList>
    </citation>
    <scope>NUCLEOTIDE SEQUENCE [LARGE SCALE GENOMIC DNA]</scope>
    <source>
        <strain evidence="1 2">B3227</strain>
    </source>
</reference>
<evidence type="ECO:0000313" key="2">
    <source>
        <dbReference type="Proteomes" id="UP000243524"/>
    </source>
</evidence>
<proteinExistence type="predicted"/>
<name>A0A2I0QWF3_9BACI</name>
<dbReference type="OrthoDB" id="1683573at2"/>